<evidence type="ECO:0000256" key="1">
    <source>
        <dbReference type="SAM" id="MobiDB-lite"/>
    </source>
</evidence>
<dbReference type="AlphaFoldDB" id="I1TIE4"/>
<evidence type="ECO:0000313" key="2">
    <source>
        <dbReference type="EMBL" id="AEY81174.1"/>
    </source>
</evidence>
<feature type="compositionally biased region" description="Polar residues" evidence="1">
    <location>
        <begin position="75"/>
        <end position="85"/>
    </location>
</feature>
<keyword evidence="2" id="KW-0496">Mitochondrion</keyword>
<accession>I1TIE4</accession>
<reference evidence="2" key="1">
    <citation type="journal article" date="2012" name="BMC Plant Biol.">
        <title>De novo assembly of the carrot mitochondrial genome using next generation sequencing of whole genomic DNA provides first evidence of DNA transfer into an angiosperm plastid genome.</title>
        <authorList>
            <person name="Iorizzo M."/>
            <person name="Senalik D."/>
            <person name="Szklarczyk M."/>
            <person name="Grzebelus D."/>
            <person name="Spooner D."/>
            <person name="Simon P."/>
        </authorList>
    </citation>
    <scope>NUCLEOTIDE SEQUENCE</scope>
    <source>
        <tissue evidence="2">Leaf</tissue>
    </source>
</reference>
<protein>
    <submittedName>
        <fullName evidence="2">Orf36</fullName>
    </submittedName>
</protein>
<gene>
    <name evidence="2" type="primary">orf36</name>
</gene>
<geneLocation type="mitochondrion" evidence="2"/>
<organism evidence="2">
    <name type="scientific">Daucus carota subsp. sativus</name>
    <name type="common">Carrot</name>
    <dbReference type="NCBI Taxonomy" id="79200"/>
    <lineage>
        <taxon>Eukaryota</taxon>
        <taxon>Viridiplantae</taxon>
        <taxon>Streptophyta</taxon>
        <taxon>Embryophyta</taxon>
        <taxon>Tracheophyta</taxon>
        <taxon>Spermatophyta</taxon>
        <taxon>Magnoliopsida</taxon>
        <taxon>eudicotyledons</taxon>
        <taxon>Gunneridae</taxon>
        <taxon>Pentapetalae</taxon>
        <taxon>asterids</taxon>
        <taxon>campanulids</taxon>
        <taxon>Apiales</taxon>
        <taxon>Apiaceae</taxon>
        <taxon>Apioideae</taxon>
        <taxon>Scandiceae</taxon>
        <taxon>Daucinae</taxon>
        <taxon>Daucus</taxon>
        <taxon>Daucus sect. Daucus</taxon>
    </lineage>
</organism>
<name>I1TIE4_DAUCS</name>
<dbReference type="EMBL" id="JQ248574">
    <property type="protein sequence ID" value="AEY81174.1"/>
    <property type="molecule type" value="Genomic_DNA"/>
</dbReference>
<proteinExistence type="predicted"/>
<feature type="region of interest" description="Disordered" evidence="1">
    <location>
        <begin position="62"/>
        <end position="101"/>
    </location>
</feature>
<sequence length="155" mass="17679">MRKRRLSYRFRLGTDTIVQIPGLKKLLEKVLPRWLQEVLLNQMIKMIPFTRREDGGSYFDYDSPALHTANDGPTYHSNPSLQDNHPSVPPMPPVQDESPPLHPSELIDALIEENEDSFLLFLPIWLDYSACLTQVLFNLHGPLHYPASVGSKATD</sequence>